<dbReference type="SUPFAM" id="SSF53720">
    <property type="entry name" value="ALDH-like"/>
    <property type="match status" value="1"/>
</dbReference>
<gene>
    <name evidence="6" type="ORF">B723_25585</name>
</gene>
<dbReference type="PROSITE" id="PS00070">
    <property type="entry name" value="ALDEHYDE_DEHYDR_CYS"/>
    <property type="match status" value="1"/>
</dbReference>
<reference evidence="6 7" key="1">
    <citation type="journal article" date="2012" name="J. Bacteriol.">
        <title>Draft genome sequence of the cyanide-utilizing bacterium Pseudomonas fluorescens strain NCIMB 11764.</title>
        <authorList>
            <person name="Vilo C.A."/>
            <person name="Benedik M.J."/>
            <person name="Kunz D.A."/>
            <person name="Dong Q."/>
        </authorList>
    </citation>
    <scope>NUCLEOTIDE SEQUENCE [LARGE SCALE GENOMIC DNA]</scope>
    <source>
        <strain evidence="6 7">NCIMB 11764</strain>
    </source>
</reference>
<proteinExistence type="inferred from homology"/>
<evidence type="ECO:0000256" key="2">
    <source>
        <dbReference type="ARBA" id="ARBA00023002"/>
    </source>
</evidence>
<comment type="similarity">
    <text evidence="1 4">Belongs to the aldehyde dehydrogenase family.</text>
</comment>
<feature type="active site" evidence="3">
    <location>
        <position position="231"/>
    </location>
</feature>
<dbReference type="EMBL" id="CP010945">
    <property type="protein sequence ID" value="AKV09579.1"/>
    <property type="molecule type" value="Genomic_DNA"/>
</dbReference>
<feature type="domain" description="Aldehyde dehydrogenase" evidence="5">
    <location>
        <begin position="4"/>
        <end position="456"/>
    </location>
</feature>
<dbReference type="OrthoDB" id="9812625at2"/>
<dbReference type="PANTHER" id="PTHR11699">
    <property type="entry name" value="ALDEHYDE DEHYDROGENASE-RELATED"/>
    <property type="match status" value="1"/>
</dbReference>
<evidence type="ECO:0000256" key="4">
    <source>
        <dbReference type="RuleBase" id="RU003345"/>
    </source>
</evidence>
<dbReference type="eggNOG" id="COG1012">
    <property type="taxonomic scope" value="Bacteria"/>
</dbReference>
<dbReference type="InterPro" id="IPR029510">
    <property type="entry name" value="Ald_DH_CS_GLU"/>
</dbReference>
<dbReference type="InterPro" id="IPR016161">
    <property type="entry name" value="Ald_DH/histidinol_DH"/>
</dbReference>
<dbReference type="InterPro" id="IPR016163">
    <property type="entry name" value="Ald_DH_C"/>
</dbReference>
<name>A0A0K1QUY7_PSEFL</name>
<evidence type="ECO:0000256" key="1">
    <source>
        <dbReference type="ARBA" id="ARBA00009986"/>
    </source>
</evidence>
<dbReference type="AlphaFoldDB" id="A0A0K1QUY7"/>
<organism evidence="6 7">
    <name type="scientific">Pseudomonas fluorescens NCIMB 11764</name>
    <dbReference type="NCBI Taxonomy" id="1221522"/>
    <lineage>
        <taxon>Bacteria</taxon>
        <taxon>Pseudomonadati</taxon>
        <taxon>Pseudomonadota</taxon>
        <taxon>Gammaproteobacteria</taxon>
        <taxon>Pseudomonadales</taxon>
        <taxon>Pseudomonadaceae</taxon>
        <taxon>Pseudomonas</taxon>
    </lineage>
</organism>
<accession>A0A0K1QUY7</accession>
<dbReference type="Gene3D" id="3.40.605.10">
    <property type="entry name" value="Aldehyde Dehydrogenase, Chain A, domain 1"/>
    <property type="match status" value="1"/>
</dbReference>
<dbReference type="CDD" id="cd07102">
    <property type="entry name" value="ALDH_EDX86601"/>
    <property type="match status" value="1"/>
</dbReference>
<dbReference type="InterPro" id="IPR016162">
    <property type="entry name" value="Ald_DH_N"/>
</dbReference>
<dbReference type="RefSeq" id="WP_017339306.1">
    <property type="nucleotide sequence ID" value="NZ_CP010945.1"/>
</dbReference>
<dbReference type="FunFam" id="3.40.309.10:FF:000009">
    <property type="entry name" value="Aldehyde dehydrogenase A"/>
    <property type="match status" value="1"/>
</dbReference>
<dbReference type="InterPro" id="IPR015590">
    <property type="entry name" value="Aldehyde_DH_dom"/>
</dbReference>
<dbReference type="Pfam" id="PF00171">
    <property type="entry name" value="Aldedh"/>
    <property type="match status" value="1"/>
</dbReference>
<dbReference type="Gene3D" id="3.40.309.10">
    <property type="entry name" value="Aldehyde Dehydrogenase, Chain A, domain 2"/>
    <property type="match status" value="1"/>
</dbReference>
<evidence type="ECO:0000256" key="3">
    <source>
        <dbReference type="PROSITE-ProRule" id="PRU10007"/>
    </source>
</evidence>
<dbReference type="InterPro" id="IPR016160">
    <property type="entry name" value="Ald_DH_CS_CYS"/>
</dbReference>
<evidence type="ECO:0000259" key="5">
    <source>
        <dbReference type="Pfam" id="PF00171"/>
    </source>
</evidence>
<dbReference type="Proteomes" id="UP000017175">
    <property type="component" value="Chromosome"/>
</dbReference>
<protein>
    <submittedName>
        <fullName evidence="6">Aldehyde dehydrogenase</fullName>
    </submittedName>
</protein>
<evidence type="ECO:0000313" key="7">
    <source>
        <dbReference type="Proteomes" id="UP000017175"/>
    </source>
</evidence>
<dbReference type="PROSITE" id="PS00687">
    <property type="entry name" value="ALDEHYDE_DEHYDR_GLU"/>
    <property type="match status" value="1"/>
</dbReference>
<evidence type="ECO:0000313" key="6">
    <source>
        <dbReference type="EMBL" id="AKV09579.1"/>
    </source>
</evidence>
<dbReference type="GO" id="GO:0016620">
    <property type="term" value="F:oxidoreductase activity, acting on the aldehyde or oxo group of donors, NAD or NADP as acceptor"/>
    <property type="evidence" value="ECO:0007669"/>
    <property type="project" value="InterPro"/>
</dbReference>
<keyword evidence="2 4" id="KW-0560">Oxidoreductase</keyword>
<sequence length="463" mass="49794">MTAKVQLVSPVDGRFFVERDCASTAQIEQVLSAAATAQVLWQRRSLGERAALCSAAVDAMLSMQADIVPELAWQMGRPVRFGAGELRGFAERARHMIAIAPEALAPVEPDPVAGFRRFIKREPLGTVLVVAPWNYPYLTAVNTIIPALMAGNSVILKHATQTLLVGERFAEAMRRAKLPDGLFHNVLLDHQQTSAIIASGRVHQVNFTGSVEAGKAMEAAAAGRFIGVGLELGGKDPAYVRADANLEHAVENLVDGSFFNSGQSCCAIERIYVDQTIYPAFVERFIELTGHYVLGNPLDEATTLGPMVTPGAADFVRGQIADALTQGARALIDPKTFPADAPGSAYLAPQVLVDVTHQMSVMRDESFGPVVGIMPVAGDDQAIALMNDSAFGLSASLWTRDLAAAERLGNEIATGTVFMNRCDYLDPALAWTGVKNSGRGVTLSRLGYEHLTRAKSFHLRHEV</sequence>